<evidence type="ECO:0000256" key="1">
    <source>
        <dbReference type="SAM" id="SignalP"/>
    </source>
</evidence>
<dbReference type="InParanoid" id="A0A1Y1UJK4"/>
<name>A0A1Y1UJK4_9TREE</name>
<keyword evidence="1" id="KW-0732">Signal</keyword>
<dbReference type="GeneID" id="33554330"/>
<dbReference type="EMBL" id="NBSH01000004">
    <property type="protein sequence ID" value="ORX38162.1"/>
    <property type="molecule type" value="Genomic_DNA"/>
</dbReference>
<protein>
    <recommendedName>
        <fullName evidence="4">Secreted protein</fullName>
    </recommendedName>
</protein>
<reference evidence="2 3" key="1">
    <citation type="submission" date="2017-03" db="EMBL/GenBank/DDBJ databases">
        <title>Widespread Adenine N6-methylation of Active Genes in Fungi.</title>
        <authorList>
            <consortium name="DOE Joint Genome Institute"/>
            <person name="Mondo S.J."/>
            <person name="Dannebaum R.O."/>
            <person name="Kuo R.C."/>
            <person name="Louie K.B."/>
            <person name="Bewick A.J."/>
            <person name="Labutti K."/>
            <person name="Haridas S."/>
            <person name="Kuo A."/>
            <person name="Salamov A."/>
            <person name="Ahrendt S.R."/>
            <person name="Lau R."/>
            <person name="Bowen B.P."/>
            <person name="Lipzen A."/>
            <person name="Sullivan W."/>
            <person name="Andreopoulos W.B."/>
            <person name="Clum A."/>
            <person name="Lindquist E."/>
            <person name="Daum C."/>
            <person name="Northen T.R."/>
            <person name="Ramamoorthy G."/>
            <person name="Schmitz R.J."/>
            <person name="Gryganskyi A."/>
            <person name="Culley D."/>
            <person name="Magnuson J."/>
            <person name="James T.Y."/>
            <person name="O'Malley M.A."/>
            <person name="Stajich J.E."/>
            <person name="Spatafora J.W."/>
            <person name="Visel A."/>
            <person name="Grigoriev I.V."/>
        </authorList>
    </citation>
    <scope>NUCLEOTIDE SEQUENCE [LARGE SCALE GENOMIC DNA]</scope>
    <source>
        <strain evidence="2 3">NRRL Y-17943</strain>
    </source>
</reference>
<sequence length="74" mass="8016">MDWRHSQNIRLCSRLALVLPCLTSAASAVTRISSANPFLKLLLSMPTCNEACMAQPARLLDGGALGLRQTLSFL</sequence>
<keyword evidence="3" id="KW-1185">Reference proteome</keyword>
<evidence type="ECO:0000313" key="2">
    <source>
        <dbReference type="EMBL" id="ORX38162.1"/>
    </source>
</evidence>
<feature type="chain" id="PRO_5012327354" description="Secreted protein" evidence="1">
    <location>
        <begin position="29"/>
        <end position="74"/>
    </location>
</feature>
<evidence type="ECO:0008006" key="4">
    <source>
        <dbReference type="Google" id="ProtNLM"/>
    </source>
</evidence>
<dbReference type="AlphaFoldDB" id="A0A1Y1UJK4"/>
<gene>
    <name evidence="2" type="ORF">BD324DRAFT_339749</name>
</gene>
<dbReference type="RefSeq" id="XP_021872084.1">
    <property type="nucleotide sequence ID" value="XM_022012522.1"/>
</dbReference>
<accession>A0A1Y1UJK4</accession>
<comment type="caution">
    <text evidence="2">The sequence shown here is derived from an EMBL/GenBank/DDBJ whole genome shotgun (WGS) entry which is preliminary data.</text>
</comment>
<feature type="signal peptide" evidence="1">
    <location>
        <begin position="1"/>
        <end position="28"/>
    </location>
</feature>
<dbReference type="Proteomes" id="UP000193218">
    <property type="component" value="Unassembled WGS sequence"/>
</dbReference>
<proteinExistence type="predicted"/>
<evidence type="ECO:0000313" key="3">
    <source>
        <dbReference type="Proteomes" id="UP000193218"/>
    </source>
</evidence>
<organism evidence="2 3">
    <name type="scientific">Kockovaella imperatae</name>
    <dbReference type="NCBI Taxonomy" id="4999"/>
    <lineage>
        <taxon>Eukaryota</taxon>
        <taxon>Fungi</taxon>
        <taxon>Dikarya</taxon>
        <taxon>Basidiomycota</taxon>
        <taxon>Agaricomycotina</taxon>
        <taxon>Tremellomycetes</taxon>
        <taxon>Tremellales</taxon>
        <taxon>Cuniculitremaceae</taxon>
        <taxon>Kockovaella</taxon>
    </lineage>
</organism>